<gene>
    <name evidence="6" type="ORF">C5O00_11670</name>
</gene>
<evidence type="ECO:0000313" key="6">
    <source>
        <dbReference type="EMBL" id="AVI51789.1"/>
    </source>
</evidence>
<evidence type="ECO:0000313" key="7">
    <source>
        <dbReference type="Proteomes" id="UP000238442"/>
    </source>
</evidence>
<dbReference type="Pfam" id="PF14289">
    <property type="entry name" value="DUF4369"/>
    <property type="match status" value="1"/>
</dbReference>
<organism evidence="6 7">
    <name type="scientific">Pukyongia salina</name>
    <dbReference type="NCBI Taxonomy" id="2094025"/>
    <lineage>
        <taxon>Bacteria</taxon>
        <taxon>Pseudomonadati</taxon>
        <taxon>Bacteroidota</taxon>
        <taxon>Flavobacteriia</taxon>
        <taxon>Flavobacteriales</taxon>
        <taxon>Flavobacteriaceae</taxon>
        <taxon>Pukyongia</taxon>
    </lineage>
</organism>
<name>A0A2S0HYP3_9FLAO</name>
<dbReference type="Gene3D" id="3.40.30.10">
    <property type="entry name" value="Glutaredoxin"/>
    <property type="match status" value="1"/>
</dbReference>
<protein>
    <submittedName>
        <fullName evidence="6">Peroxiredoxin</fullName>
    </submittedName>
</protein>
<dbReference type="EMBL" id="CP027062">
    <property type="protein sequence ID" value="AVI51789.1"/>
    <property type="molecule type" value="Genomic_DNA"/>
</dbReference>
<dbReference type="InterPro" id="IPR036249">
    <property type="entry name" value="Thioredoxin-like_sf"/>
</dbReference>
<dbReference type="OrthoDB" id="1069091at2"/>
<comment type="subcellular location">
    <subcellularLocation>
        <location evidence="1">Cell envelope</location>
    </subcellularLocation>
</comment>
<sequence>MRRYLALFITVLLFSCSEDSENYTLDGTAQGFADGTLLVVYFIEDNNQPVPADTLTVENEKFNAIFPKSDKLQLGYLASEDPRGTVIFFPENENLKATLYKDSMIASNVTGSRQNEMYTQFVKQMKEFNKRKQANSQRFQEARRQQDNILIAEIQRENVDLVNEETAYKVNFIKENGNSIFSLMLTSELLQRKEISVDVADEIVKNLPPKTASSLLAGDIMREVEKMKRADIGGVAPDFAAPTPTGEMLSLKETLGKYTIIDFWASWCKPCRRENPNVVRVYEKYHDKGLNIISVSLDREGQKERWLQAIKDDKMDWYHVSNLKFWQDPIARLYNVRSIPATFLLDENGKIIAKNLRGQALEAKISSLLGP</sequence>
<evidence type="ECO:0000256" key="2">
    <source>
        <dbReference type="ARBA" id="ARBA00022748"/>
    </source>
</evidence>
<keyword evidence="2" id="KW-0201">Cytochrome c-type biogenesis</keyword>
<dbReference type="KEGG" id="aue:C5O00_11670"/>
<keyword evidence="7" id="KW-1185">Reference proteome</keyword>
<reference evidence="6 7" key="1">
    <citation type="submission" date="2018-02" db="EMBL/GenBank/DDBJ databases">
        <title>Genomic analysis of the strain RR4-38 isolated from a seawater recirculating aquaculture system.</title>
        <authorList>
            <person name="Kim Y.-S."/>
            <person name="Jang Y.H."/>
            <person name="Kim K.-H."/>
        </authorList>
    </citation>
    <scope>NUCLEOTIDE SEQUENCE [LARGE SCALE GENOMIC DNA]</scope>
    <source>
        <strain evidence="6 7">RR4-38</strain>
    </source>
</reference>
<dbReference type="GO" id="GO:0016209">
    <property type="term" value="F:antioxidant activity"/>
    <property type="evidence" value="ECO:0007669"/>
    <property type="project" value="InterPro"/>
</dbReference>
<evidence type="ECO:0000259" key="5">
    <source>
        <dbReference type="PROSITE" id="PS51352"/>
    </source>
</evidence>
<dbReference type="Pfam" id="PF00578">
    <property type="entry name" value="AhpC-TSA"/>
    <property type="match status" value="1"/>
</dbReference>
<dbReference type="AlphaFoldDB" id="A0A2S0HYP3"/>
<dbReference type="PROSITE" id="PS51257">
    <property type="entry name" value="PROKAR_LIPOPROTEIN"/>
    <property type="match status" value="1"/>
</dbReference>
<dbReference type="PANTHER" id="PTHR42852">
    <property type="entry name" value="THIOL:DISULFIDE INTERCHANGE PROTEIN DSBE"/>
    <property type="match status" value="1"/>
</dbReference>
<dbReference type="InterPro" id="IPR000866">
    <property type="entry name" value="AhpC/TSA"/>
</dbReference>
<feature type="domain" description="Thioredoxin" evidence="5">
    <location>
        <begin position="230"/>
        <end position="371"/>
    </location>
</feature>
<dbReference type="RefSeq" id="WP_105217029.1">
    <property type="nucleotide sequence ID" value="NZ_CP027062.1"/>
</dbReference>
<keyword evidence="4" id="KW-0676">Redox-active center</keyword>
<accession>A0A2S0HYP3</accession>
<keyword evidence="3" id="KW-1015">Disulfide bond</keyword>
<dbReference type="GO" id="GO:0030313">
    <property type="term" value="C:cell envelope"/>
    <property type="evidence" value="ECO:0007669"/>
    <property type="project" value="UniProtKB-SubCell"/>
</dbReference>
<evidence type="ECO:0000256" key="1">
    <source>
        <dbReference type="ARBA" id="ARBA00004196"/>
    </source>
</evidence>
<dbReference type="InterPro" id="IPR025380">
    <property type="entry name" value="DUF4369"/>
</dbReference>
<dbReference type="Proteomes" id="UP000238442">
    <property type="component" value="Chromosome"/>
</dbReference>
<proteinExistence type="predicted"/>
<dbReference type="SUPFAM" id="SSF52833">
    <property type="entry name" value="Thioredoxin-like"/>
    <property type="match status" value="1"/>
</dbReference>
<dbReference type="PANTHER" id="PTHR42852:SF6">
    <property type="entry name" value="THIOL:DISULFIDE INTERCHANGE PROTEIN DSBE"/>
    <property type="match status" value="1"/>
</dbReference>
<evidence type="ECO:0000256" key="4">
    <source>
        <dbReference type="ARBA" id="ARBA00023284"/>
    </source>
</evidence>
<dbReference type="InterPro" id="IPR013766">
    <property type="entry name" value="Thioredoxin_domain"/>
</dbReference>
<evidence type="ECO:0000256" key="3">
    <source>
        <dbReference type="ARBA" id="ARBA00023157"/>
    </source>
</evidence>
<dbReference type="CDD" id="cd02966">
    <property type="entry name" value="TlpA_like_family"/>
    <property type="match status" value="1"/>
</dbReference>
<dbReference type="InterPro" id="IPR050553">
    <property type="entry name" value="Thioredoxin_ResA/DsbE_sf"/>
</dbReference>
<dbReference type="GO" id="GO:0016491">
    <property type="term" value="F:oxidoreductase activity"/>
    <property type="evidence" value="ECO:0007669"/>
    <property type="project" value="InterPro"/>
</dbReference>
<dbReference type="PROSITE" id="PS51352">
    <property type="entry name" value="THIOREDOXIN_2"/>
    <property type="match status" value="1"/>
</dbReference>
<dbReference type="GO" id="GO:0017004">
    <property type="term" value="P:cytochrome complex assembly"/>
    <property type="evidence" value="ECO:0007669"/>
    <property type="project" value="UniProtKB-KW"/>
</dbReference>